<accession>A0A7X0HGY3</accession>
<comment type="similarity">
    <text evidence="4 13">Belongs to the dihydroorotate dehydrogenase family. Type 2 subfamily.</text>
</comment>
<keyword evidence="6 13" id="KW-1003">Cell membrane</keyword>
<feature type="binding site" evidence="13">
    <location>
        <position position="179"/>
    </location>
    <ligand>
        <name>substrate</name>
    </ligand>
</feature>
<keyword evidence="10 13" id="KW-0560">Oxidoreductase</keyword>
<feature type="active site" description="Nucleophile" evidence="13">
    <location>
        <position position="182"/>
    </location>
</feature>
<feature type="binding site" evidence="13">
    <location>
        <position position="71"/>
    </location>
    <ligand>
        <name>substrate</name>
    </ligand>
</feature>
<dbReference type="NCBIfam" id="TIGR01036">
    <property type="entry name" value="pyrD_sub2"/>
    <property type="match status" value="1"/>
</dbReference>
<keyword evidence="11 13" id="KW-0472">Membrane</keyword>
<comment type="pathway">
    <text evidence="3 13">Pyrimidine metabolism; UMP biosynthesis via de novo pathway; orotate from (S)-dihydroorotate (quinone route): step 1/1.</text>
</comment>
<evidence type="ECO:0000256" key="3">
    <source>
        <dbReference type="ARBA" id="ARBA00005161"/>
    </source>
</evidence>
<dbReference type="InterPro" id="IPR005720">
    <property type="entry name" value="Dihydroorotate_DH_cat"/>
</dbReference>
<dbReference type="FunFam" id="3.20.20.70:FF:000123">
    <property type="entry name" value="Dihydroorotate dehydrogenase (quinone)"/>
    <property type="match status" value="1"/>
</dbReference>
<feature type="binding site" evidence="13">
    <location>
        <begin position="251"/>
        <end position="252"/>
    </location>
    <ligand>
        <name>substrate</name>
    </ligand>
</feature>
<evidence type="ECO:0000259" key="14">
    <source>
        <dbReference type="Pfam" id="PF01180"/>
    </source>
</evidence>
<dbReference type="NCBIfam" id="NF003648">
    <property type="entry name" value="PRK05286.2-1"/>
    <property type="match status" value="1"/>
</dbReference>
<feature type="binding site" evidence="13">
    <location>
        <position position="305"/>
    </location>
    <ligand>
        <name>FMN</name>
        <dbReference type="ChEBI" id="CHEBI:58210"/>
    </ligand>
</feature>
<comment type="caution">
    <text evidence="15">The sequence shown here is derived from an EMBL/GenBank/DDBJ whole genome shotgun (WGS) entry which is preliminary data.</text>
</comment>
<dbReference type="GO" id="GO:0106430">
    <property type="term" value="F:dihydroorotate dehydrogenase (quinone) activity"/>
    <property type="evidence" value="ECO:0007669"/>
    <property type="project" value="UniProtKB-EC"/>
</dbReference>
<dbReference type="RefSeq" id="WP_185030571.1">
    <property type="nucleotide sequence ID" value="NZ_BNBN01000008.1"/>
</dbReference>
<dbReference type="NCBIfam" id="NF003652">
    <property type="entry name" value="PRK05286.2-5"/>
    <property type="match status" value="1"/>
</dbReference>
<dbReference type="GO" id="GO:0005737">
    <property type="term" value="C:cytoplasm"/>
    <property type="evidence" value="ECO:0007669"/>
    <property type="project" value="InterPro"/>
</dbReference>
<keyword evidence="8 13" id="KW-0288">FMN</keyword>
<feature type="binding site" evidence="13">
    <location>
        <position position="179"/>
    </location>
    <ligand>
        <name>FMN</name>
        <dbReference type="ChEBI" id="CHEBI:58210"/>
    </ligand>
</feature>
<dbReference type="EMBL" id="JACHEM010000006">
    <property type="protein sequence ID" value="MBB6436279.1"/>
    <property type="molecule type" value="Genomic_DNA"/>
</dbReference>
<evidence type="ECO:0000256" key="4">
    <source>
        <dbReference type="ARBA" id="ARBA00005359"/>
    </source>
</evidence>
<evidence type="ECO:0000256" key="5">
    <source>
        <dbReference type="ARBA" id="ARBA00011245"/>
    </source>
</evidence>
<comment type="subcellular location">
    <subcellularLocation>
        <location evidence="2 13">Cell membrane</location>
        <topology evidence="2 13">Peripheral membrane protein</topology>
    </subcellularLocation>
</comment>
<evidence type="ECO:0000313" key="15">
    <source>
        <dbReference type="EMBL" id="MBB6436279.1"/>
    </source>
</evidence>
<dbReference type="GO" id="GO:0044205">
    <property type="term" value="P:'de novo' UMP biosynthetic process"/>
    <property type="evidence" value="ECO:0007669"/>
    <property type="project" value="UniProtKB-UniRule"/>
</dbReference>
<feature type="binding site" evidence="13">
    <location>
        <begin position="326"/>
        <end position="327"/>
    </location>
    <ligand>
        <name>FMN</name>
        <dbReference type="ChEBI" id="CHEBI:58210"/>
    </ligand>
</feature>
<dbReference type="InterPro" id="IPR001295">
    <property type="entry name" value="Dihydroorotate_DH_CS"/>
</dbReference>
<evidence type="ECO:0000256" key="6">
    <source>
        <dbReference type="ARBA" id="ARBA00022475"/>
    </source>
</evidence>
<keyword evidence="16" id="KW-1185">Reference proteome</keyword>
<dbReference type="InterPro" id="IPR005719">
    <property type="entry name" value="Dihydroorotate_DH_2"/>
</dbReference>
<evidence type="ECO:0000256" key="2">
    <source>
        <dbReference type="ARBA" id="ARBA00004202"/>
    </source>
</evidence>
<dbReference type="AlphaFoldDB" id="A0A7X0HGY3"/>
<feature type="binding site" evidence="13">
    <location>
        <position position="91"/>
    </location>
    <ligand>
        <name>FMN</name>
        <dbReference type="ChEBI" id="CHEBI:58210"/>
    </ligand>
</feature>
<keyword evidence="9 13" id="KW-0665">Pyrimidine biosynthesis</keyword>
<feature type="binding site" evidence="13">
    <location>
        <position position="222"/>
    </location>
    <ligand>
        <name>FMN</name>
        <dbReference type="ChEBI" id="CHEBI:58210"/>
    </ligand>
</feature>
<evidence type="ECO:0000256" key="13">
    <source>
        <dbReference type="HAMAP-Rule" id="MF_00225"/>
    </source>
</evidence>
<dbReference type="PROSITE" id="PS00912">
    <property type="entry name" value="DHODEHASE_2"/>
    <property type="match status" value="1"/>
</dbReference>
<dbReference type="PANTHER" id="PTHR48109:SF4">
    <property type="entry name" value="DIHYDROOROTATE DEHYDROGENASE (QUINONE), MITOCHONDRIAL"/>
    <property type="match status" value="1"/>
</dbReference>
<evidence type="ECO:0000256" key="1">
    <source>
        <dbReference type="ARBA" id="ARBA00003125"/>
    </source>
</evidence>
<comment type="catalytic activity">
    <reaction evidence="12 13">
        <text>(S)-dihydroorotate + a quinone = orotate + a quinol</text>
        <dbReference type="Rhea" id="RHEA:30187"/>
        <dbReference type="ChEBI" id="CHEBI:24646"/>
        <dbReference type="ChEBI" id="CHEBI:30839"/>
        <dbReference type="ChEBI" id="CHEBI:30864"/>
        <dbReference type="ChEBI" id="CHEBI:132124"/>
        <dbReference type="EC" id="1.3.5.2"/>
    </reaction>
</comment>
<evidence type="ECO:0000313" key="16">
    <source>
        <dbReference type="Proteomes" id="UP000540423"/>
    </source>
</evidence>
<evidence type="ECO:0000256" key="7">
    <source>
        <dbReference type="ARBA" id="ARBA00022630"/>
    </source>
</evidence>
<feature type="binding site" evidence="13">
    <location>
        <begin position="67"/>
        <end position="71"/>
    </location>
    <ligand>
        <name>FMN</name>
        <dbReference type="ChEBI" id="CHEBI:58210"/>
    </ligand>
</feature>
<dbReference type="Gene3D" id="3.20.20.70">
    <property type="entry name" value="Aldolase class I"/>
    <property type="match status" value="1"/>
</dbReference>
<organism evidence="15 16">
    <name type="scientific">Streptomyces candidus</name>
    <dbReference type="NCBI Taxonomy" id="67283"/>
    <lineage>
        <taxon>Bacteria</taxon>
        <taxon>Bacillati</taxon>
        <taxon>Actinomycetota</taxon>
        <taxon>Actinomycetes</taxon>
        <taxon>Kitasatosporales</taxon>
        <taxon>Streptomycetaceae</taxon>
        <taxon>Streptomyces</taxon>
    </lineage>
</organism>
<evidence type="ECO:0000256" key="8">
    <source>
        <dbReference type="ARBA" id="ARBA00022643"/>
    </source>
</evidence>
<dbReference type="InterPro" id="IPR013785">
    <property type="entry name" value="Aldolase_TIM"/>
</dbReference>
<dbReference type="GO" id="GO:0006207">
    <property type="term" value="P:'de novo' pyrimidine nucleobase biosynthetic process"/>
    <property type="evidence" value="ECO:0007669"/>
    <property type="project" value="UniProtKB-UniRule"/>
</dbReference>
<evidence type="ECO:0000256" key="9">
    <source>
        <dbReference type="ARBA" id="ARBA00022975"/>
    </source>
</evidence>
<dbReference type="UniPathway" id="UPA00070">
    <property type="reaction ID" value="UER00946"/>
</dbReference>
<comment type="subunit">
    <text evidence="5 13">Monomer.</text>
</comment>
<feature type="domain" description="Dihydroorotate dehydrogenase catalytic" evidence="14">
    <location>
        <begin position="50"/>
        <end position="348"/>
    </location>
</feature>
<dbReference type="CDD" id="cd04738">
    <property type="entry name" value="DHOD_2_like"/>
    <property type="match status" value="1"/>
</dbReference>
<feature type="binding site" evidence="13">
    <location>
        <position position="146"/>
    </location>
    <ligand>
        <name>FMN</name>
        <dbReference type="ChEBI" id="CHEBI:58210"/>
    </ligand>
</feature>
<evidence type="ECO:0000256" key="11">
    <source>
        <dbReference type="ARBA" id="ARBA00023136"/>
    </source>
</evidence>
<dbReference type="SUPFAM" id="SSF51395">
    <property type="entry name" value="FMN-linked oxidoreductases"/>
    <property type="match status" value="1"/>
</dbReference>
<reference evidence="15 16" key="1">
    <citation type="submission" date="2020-08" db="EMBL/GenBank/DDBJ databases">
        <title>Genomic Encyclopedia of Type Strains, Phase IV (KMG-IV): sequencing the most valuable type-strain genomes for metagenomic binning, comparative biology and taxonomic classification.</title>
        <authorList>
            <person name="Goeker M."/>
        </authorList>
    </citation>
    <scope>NUCLEOTIDE SEQUENCE [LARGE SCALE GENOMIC DNA]</scope>
    <source>
        <strain evidence="15 16">DSM 40141</strain>
    </source>
</reference>
<feature type="binding site" evidence="13">
    <location>
        <position position="184"/>
    </location>
    <ligand>
        <name>substrate</name>
    </ligand>
</feature>
<dbReference type="Pfam" id="PF01180">
    <property type="entry name" value="DHO_dh"/>
    <property type="match status" value="1"/>
</dbReference>
<dbReference type="EC" id="1.3.5.2" evidence="13"/>
<dbReference type="NCBIfam" id="NF003645">
    <property type="entry name" value="PRK05286.1-2"/>
    <property type="match status" value="1"/>
</dbReference>
<name>A0A7X0HGY3_9ACTN</name>
<comment type="function">
    <text evidence="1 13">Catalyzes the conversion of dihydroorotate to orotate with quinone as electron acceptor.</text>
</comment>
<evidence type="ECO:0000256" key="12">
    <source>
        <dbReference type="ARBA" id="ARBA00048639"/>
    </source>
</evidence>
<dbReference type="GO" id="GO:0005886">
    <property type="term" value="C:plasma membrane"/>
    <property type="evidence" value="ECO:0007669"/>
    <property type="project" value="UniProtKB-SubCell"/>
</dbReference>
<feature type="binding site" evidence="13">
    <location>
        <position position="250"/>
    </location>
    <ligand>
        <name>FMN</name>
        <dbReference type="ChEBI" id="CHEBI:58210"/>
    </ligand>
</feature>
<keyword evidence="7 13" id="KW-0285">Flavoprotein</keyword>
<comment type="cofactor">
    <cofactor evidence="13">
        <name>FMN</name>
        <dbReference type="ChEBI" id="CHEBI:58210"/>
    </cofactor>
    <text evidence="13">Binds 1 FMN per subunit.</text>
</comment>
<dbReference type="InterPro" id="IPR050074">
    <property type="entry name" value="DHO_dehydrogenase"/>
</dbReference>
<evidence type="ECO:0000256" key="10">
    <source>
        <dbReference type="ARBA" id="ARBA00023002"/>
    </source>
</evidence>
<dbReference type="PANTHER" id="PTHR48109">
    <property type="entry name" value="DIHYDROOROTATE DEHYDROGENASE (QUINONE), MITOCHONDRIAL-RELATED"/>
    <property type="match status" value="1"/>
</dbReference>
<gene>
    <name evidence="13" type="primary">pyrD</name>
    <name evidence="15" type="ORF">HNQ79_002743</name>
</gene>
<dbReference type="Proteomes" id="UP000540423">
    <property type="component" value="Unassembled WGS sequence"/>
</dbReference>
<dbReference type="HAMAP" id="MF_00225">
    <property type="entry name" value="DHO_dh_type2"/>
    <property type="match status" value="1"/>
</dbReference>
<proteinExistence type="inferred from homology"/>
<feature type="binding site" evidence="13">
    <location>
        <begin position="116"/>
        <end position="120"/>
    </location>
    <ligand>
        <name>substrate</name>
    </ligand>
</feature>
<feature type="binding site" evidence="13">
    <location>
        <position position="276"/>
    </location>
    <ligand>
        <name>FMN</name>
        <dbReference type="ChEBI" id="CHEBI:58210"/>
    </ligand>
</feature>
<protein>
    <recommendedName>
        <fullName evidence="13">Dihydroorotate dehydrogenase (quinone)</fullName>
        <ecNumber evidence="13">1.3.5.2</ecNumber>
    </recommendedName>
    <alternativeName>
        <fullName evidence="13">DHOdehase</fullName>
        <shortName evidence="13">DHOD</shortName>
        <shortName evidence="13">DHODase</shortName>
    </alternativeName>
    <alternativeName>
        <fullName evidence="13">Dihydroorotate oxidase</fullName>
    </alternativeName>
</protein>
<sequence>MYKFFFQLVFQRMDPEKAHYLAFRWIRLAARVPVLRTFVAAALAPRYKELRTEALGLRMHGPFGLAAGFDKNAVAIDGMTMLGFDHIEIGTVTAQPQPGNPRKRLFRLVADRALINRMGFNNEGSEAVAARLAARNPVFRATVGVNIGKTKAVPEKETVADYVTSTERLAAHADYLVVNVSSPNTPGLRNLQAAESLRPLLTAVREAADRTVTDRRVPLLVKIAPDLADEDVDAVADLALELGLDGIIATNTTIARETLGLKSSPELYQETGGLSGAPVKARSLEVLRRLYARVGDDLVLVGVGGIEDAEDAWQRILAGATLVQGYSAFVYEGPFYARAIHKGLAARLANSPYTTLAEAVGADVKKAAA</sequence>